<evidence type="ECO:0000313" key="3">
    <source>
        <dbReference type="EMBL" id="KKU58531.1"/>
    </source>
</evidence>
<evidence type="ECO:0000313" key="4">
    <source>
        <dbReference type="Proteomes" id="UP000034307"/>
    </source>
</evidence>
<dbReference type="Pfam" id="PF00534">
    <property type="entry name" value="Glycos_transf_1"/>
    <property type="match status" value="1"/>
</dbReference>
<dbReference type="PANTHER" id="PTHR46401">
    <property type="entry name" value="GLYCOSYLTRANSFERASE WBBK-RELATED"/>
    <property type="match status" value="1"/>
</dbReference>
<dbReference type="Gene3D" id="3.40.50.2000">
    <property type="entry name" value="Glycogen Phosphorylase B"/>
    <property type="match status" value="3"/>
</dbReference>
<accession>A0A0G1RN08</accession>
<evidence type="ECO:0000259" key="2">
    <source>
        <dbReference type="Pfam" id="PF00534"/>
    </source>
</evidence>
<dbReference type="Proteomes" id="UP000034307">
    <property type="component" value="Unassembled WGS sequence"/>
</dbReference>
<proteinExistence type="predicted"/>
<comment type="caution">
    <text evidence="3">The sequence shown here is derived from an EMBL/GenBank/DDBJ whole genome shotgun (WGS) entry which is preliminary data.</text>
</comment>
<dbReference type="STRING" id="1618358.UX80_C0002G0066"/>
<dbReference type="SUPFAM" id="SSF53756">
    <property type="entry name" value="UDP-Glycosyltransferase/glycogen phosphorylase"/>
    <property type="match status" value="1"/>
</dbReference>
<dbReference type="AlphaFoldDB" id="A0A0G1RN08"/>
<protein>
    <submittedName>
        <fullName evidence="3">Glycosyl transferase family 1</fullName>
    </submittedName>
</protein>
<evidence type="ECO:0000256" key="1">
    <source>
        <dbReference type="ARBA" id="ARBA00022679"/>
    </source>
</evidence>
<dbReference type="EMBL" id="LCNO01000002">
    <property type="protein sequence ID" value="KKU58531.1"/>
    <property type="molecule type" value="Genomic_DNA"/>
</dbReference>
<feature type="domain" description="Glycosyl transferase family 1" evidence="2">
    <location>
        <begin position="181"/>
        <end position="264"/>
    </location>
</feature>
<dbReference type="GO" id="GO:0009103">
    <property type="term" value="P:lipopolysaccharide biosynthetic process"/>
    <property type="evidence" value="ECO:0007669"/>
    <property type="project" value="TreeGrafter"/>
</dbReference>
<organism evidence="3 4">
    <name type="scientific">Candidatus Amesbacteria bacterium GW2011_GWA2_47_11b</name>
    <dbReference type="NCBI Taxonomy" id="1618358"/>
    <lineage>
        <taxon>Bacteria</taxon>
        <taxon>Candidatus Amesiibacteriota</taxon>
    </lineage>
</organism>
<dbReference type="CDD" id="cd03801">
    <property type="entry name" value="GT4_PimA-like"/>
    <property type="match status" value="1"/>
</dbReference>
<reference evidence="3 4" key="1">
    <citation type="journal article" date="2015" name="Nature">
        <title>rRNA introns, odd ribosomes, and small enigmatic genomes across a large radiation of phyla.</title>
        <authorList>
            <person name="Brown C.T."/>
            <person name="Hug L.A."/>
            <person name="Thomas B.C."/>
            <person name="Sharon I."/>
            <person name="Castelle C.J."/>
            <person name="Singh A."/>
            <person name="Wilkins M.J."/>
            <person name="Williams K.H."/>
            <person name="Banfield J.F."/>
        </authorList>
    </citation>
    <scope>NUCLEOTIDE SEQUENCE [LARGE SCALE GENOMIC DNA]</scope>
</reference>
<keyword evidence="1 3" id="KW-0808">Transferase</keyword>
<dbReference type="GO" id="GO:0016757">
    <property type="term" value="F:glycosyltransferase activity"/>
    <property type="evidence" value="ECO:0007669"/>
    <property type="project" value="InterPro"/>
</dbReference>
<gene>
    <name evidence="3" type="ORF">UX80_C0002G0066</name>
</gene>
<sequence length="286" mass="32072">MRVVFLCKNYGLVNRGVETYVSELSSRLKHLGIDVNIYPHSGYLSKADIVISTNGRWDAIKAKVWCLVHNSKLIISGQSGLGWDDKLNLWLFPDIFVGLSDYQCQWAKSINPFVKVTKIPNGVDLQKFNPRAKPLKLNLSKPIILNVGVVTKDKRQYLLKQAIRGYSLLLVGKGGDMEFSHQTMPFVYTACDLFSYPTSPWESFGIAMLEAMASGLPVVATDDPIRREIVGNAGLFVDPTDSAAYARVLEKALNTNWGDKPRHQAAKFSWDKIVALYDLCFHNCLK</sequence>
<dbReference type="InterPro" id="IPR001296">
    <property type="entry name" value="Glyco_trans_1"/>
</dbReference>
<name>A0A0G1RN08_9BACT</name>
<dbReference type="PANTHER" id="PTHR46401:SF2">
    <property type="entry name" value="GLYCOSYLTRANSFERASE WBBK-RELATED"/>
    <property type="match status" value="1"/>
</dbReference>